<gene>
    <name evidence="9" type="ORF">ACFSKP_01375</name>
</gene>
<evidence type="ECO:0000256" key="2">
    <source>
        <dbReference type="ARBA" id="ARBA00009425"/>
    </source>
</evidence>
<protein>
    <submittedName>
        <fullName evidence="9">MnhB domain-containing protein</fullName>
    </submittedName>
</protein>
<evidence type="ECO:0000259" key="8">
    <source>
        <dbReference type="Pfam" id="PF04039"/>
    </source>
</evidence>
<keyword evidence="4 7" id="KW-0812">Transmembrane</keyword>
<dbReference type="Pfam" id="PF04039">
    <property type="entry name" value="MnhB"/>
    <property type="match status" value="2"/>
</dbReference>
<accession>A0ABW5CS85</accession>
<feature type="transmembrane region" description="Helical" evidence="7">
    <location>
        <begin position="32"/>
        <end position="52"/>
    </location>
</feature>
<dbReference type="EMBL" id="JBHUIM010000001">
    <property type="protein sequence ID" value="MFD2244884.1"/>
    <property type="molecule type" value="Genomic_DNA"/>
</dbReference>
<dbReference type="PANTHER" id="PTHR33932:SF4">
    <property type="entry name" value="NA(+)_H(+) ANTIPORTER SUBUNIT B"/>
    <property type="match status" value="1"/>
</dbReference>
<feature type="transmembrane region" description="Helical" evidence="7">
    <location>
        <begin position="5"/>
        <end position="26"/>
    </location>
</feature>
<feature type="transmembrane region" description="Helical" evidence="7">
    <location>
        <begin position="154"/>
        <end position="177"/>
    </location>
</feature>
<evidence type="ECO:0000256" key="3">
    <source>
        <dbReference type="ARBA" id="ARBA00022475"/>
    </source>
</evidence>
<dbReference type="RefSeq" id="WP_250429742.1">
    <property type="nucleotide sequence ID" value="NZ_JALPRR010000002.1"/>
</dbReference>
<feature type="domain" description="Na+/H+ antiporter MnhB subunit-related protein" evidence="8">
    <location>
        <begin position="103"/>
        <end position="173"/>
    </location>
</feature>
<feature type="domain" description="Na+/H+ antiporter MnhB subunit-related protein" evidence="8">
    <location>
        <begin position="5"/>
        <end position="66"/>
    </location>
</feature>
<feature type="transmembrane region" description="Helical" evidence="7">
    <location>
        <begin position="114"/>
        <end position="134"/>
    </location>
</feature>
<dbReference type="Proteomes" id="UP001597374">
    <property type="component" value="Unassembled WGS sequence"/>
</dbReference>
<evidence type="ECO:0000256" key="4">
    <source>
        <dbReference type="ARBA" id="ARBA00022692"/>
    </source>
</evidence>
<keyword evidence="10" id="KW-1185">Reference proteome</keyword>
<evidence type="ECO:0000313" key="10">
    <source>
        <dbReference type="Proteomes" id="UP001597374"/>
    </source>
</evidence>
<dbReference type="InterPro" id="IPR007182">
    <property type="entry name" value="MnhB"/>
</dbReference>
<name>A0ABW5CS85_9BACT</name>
<comment type="subcellular location">
    <subcellularLocation>
        <location evidence="1">Cell membrane</location>
        <topology evidence="1">Multi-pass membrane protein</topology>
    </subcellularLocation>
</comment>
<evidence type="ECO:0000256" key="1">
    <source>
        <dbReference type="ARBA" id="ARBA00004651"/>
    </source>
</evidence>
<keyword evidence="6 7" id="KW-0472">Membrane</keyword>
<keyword evidence="5 7" id="KW-1133">Transmembrane helix</keyword>
<evidence type="ECO:0000256" key="5">
    <source>
        <dbReference type="ARBA" id="ARBA00022989"/>
    </source>
</evidence>
<evidence type="ECO:0000256" key="7">
    <source>
        <dbReference type="SAM" id="Phobius"/>
    </source>
</evidence>
<proteinExistence type="inferred from homology"/>
<evidence type="ECO:0000313" key="9">
    <source>
        <dbReference type="EMBL" id="MFD2244884.1"/>
    </source>
</evidence>
<keyword evidence="3" id="KW-1003">Cell membrane</keyword>
<comment type="similarity">
    <text evidence="2">Belongs to the CPA3 antiporters (TC 2.A.63) subunit B family.</text>
</comment>
<comment type="caution">
    <text evidence="9">The sequence shown here is derived from an EMBL/GenBank/DDBJ whole genome shotgun (WGS) entry which is preliminary data.</text>
</comment>
<dbReference type="InterPro" id="IPR050622">
    <property type="entry name" value="CPA3_antiporter_subunitB"/>
</dbReference>
<reference evidence="10" key="1">
    <citation type="journal article" date="2019" name="Int. J. Syst. Evol. Microbiol.">
        <title>The Global Catalogue of Microorganisms (GCM) 10K type strain sequencing project: providing services to taxonomists for standard genome sequencing and annotation.</title>
        <authorList>
            <consortium name="The Broad Institute Genomics Platform"/>
            <consortium name="The Broad Institute Genome Sequencing Center for Infectious Disease"/>
            <person name="Wu L."/>
            <person name="Ma J."/>
        </authorList>
    </citation>
    <scope>NUCLEOTIDE SEQUENCE [LARGE SCALE GENOMIC DNA]</scope>
    <source>
        <strain evidence="10">CGMCC 4.1782</strain>
    </source>
</reference>
<dbReference type="PANTHER" id="PTHR33932">
    <property type="entry name" value="NA(+)/H(+) ANTIPORTER SUBUNIT B"/>
    <property type="match status" value="1"/>
</dbReference>
<sequence>MRTIILSIAIRLLIPLFLFFSLYILFRGHNHPGGGFIGGLIGSIGFIFHAMVHGPQHTVNTFFRINFYGYQHQPTQSRSIYLMRMMRVNRWRKRKRHYLERRNRNRGLLHIEPIDLIAAGLFVATTSGMLGLFLQEPFMTARWVSFYLPFLGRLGTPLLFDTGVYLLVMGIVLKITFVMAEE</sequence>
<organism evidence="9 10">
    <name type="scientific">Pontibacter ruber</name>
    <dbReference type="NCBI Taxonomy" id="1343895"/>
    <lineage>
        <taxon>Bacteria</taxon>
        <taxon>Pseudomonadati</taxon>
        <taxon>Bacteroidota</taxon>
        <taxon>Cytophagia</taxon>
        <taxon>Cytophagales</taxon>
        <taxon>Hymenobacteraceae</taxon>
        <taxon>Pontibacter</taxon>
    </lineage>
</organism>
<evidence type="ECO:0000256" key="6">
    <source>
        <dbReference type="ARBA" id="ARBA00023136"/>
    </source>
</evidence>